<keyword evidence="1" id="KW-0687">Ribonucleoprotein</keyword>
<name>A0ACB8MGJ3_CITSI</name>
<evidence type="ECO:0000313" key="2">
    <source>
        <dbReference type="Proteomes" id="UP000829398"/>
    </source>
</evidence>
<protein>
    <submittedName>
        <fullName evidence="1">60S ribosomal protein L36</fullName>
    </submittedName>
</protein>
<keyword evidence="2" id="KW-1185">Reference proteome</keyword>
<evidence type="ECO:0000313" key="1">
    <source>
        <dbReference type="EMBL" id="KAH9784721.1"/>
    </source>
</evidence>
<dbReference type="Proteomes" id="UP000829398">
    <property type="component" value="Chromosome 3"/>
</dbReference>
<comment type="caution">
    <text evidence="1">The sequence shown here is derived from an EMBL/GenBank/DDBJ whole genome shotgun (WGS) entry which is preliminary data.</text>
</comment>
<proteinExistence type="predicted"/>
<gene>
    <name evidence="1" type="ORF">KPL71_009737</name>
</gene>
<dbReference type="EMBL" id="CM039172">
    <property type="protein sequence ID" value="KAH9784721.1"/>
    <property type="molecule type" value="Genomic_DNA"/>
</dbReference>
<accession>A0ACB8MGJ3</accession>
<organism evidence="1 2">
    <name type="scientific">Citrus sinensis</name>
    <name type="common">Sweet orange</name>
    <name type="synonym">Citrus aurantium var. sinensis</name>
    <dbReference type="NCBI Taxonomy" id="2711"/>
    <lineage>
        <taxon>Eukaryota</taxon>
        <taxon>Viridiplantae</taxon>
        <taxon>Streptophyta</taxon>
        <taxon>Embryophyta</taxon>
        <taxon>Tracheophyta</taxon>
        <taxon>Spermatophyta</taxon>
        <taxon>Magnoliopsida</taxon>
        <taxon>eudicotyledons</taxon>
        <taxon>Gunneridae</taxon>
        <taxon>Pentapetalae</taxon>
        <taxon>rosids</taxon>
        <taxon>malvids</taxon>
        <taxon>Sapindales</taxon>
        <taxon>Rutaceae</taxon>
        <taxon>Aurantioideae</taxon>
        <taxon>Citrus</taxon>
    </lineage>
</organism>
<keyword evidence="1" id="KW-0689">Ribosomal protein</keyword>
<reference evidence="2" key="1">
    <citation type="journal article" date="2023" name="Hortic. Res.">
        <title>A chromosome-level phased genome enabling allele-level studies in sweet orange: a case study on citrus Huanglongbing tolerance.</title>
        <authorList>
            <person name="Wu B."/>
            <person name="Yu Q."/>
            <person name="Deng Z."/>
            <person name="Duan Y."/>
            <person name="Luo F."/>
            <person name="Gmitter F. Jr."/>
        </authorList>
    </citation>
    <scope>NUCLEOTIDE SEQUENCE [LARGE SCALE GENOMIC DNA]</scope>
    <source>
        <strain evidence="2">cv. Valencia</strain>
    </source>
</reference>
<sequence>MVPKQSNTGLFVGLSKGHVMNKKELPSRSADCKGKTSKGVHFERNVIRELLKVGKDKRTLKVAKKKLGAHKRTKMKREEMSNVLRWTRATGGEEKTK</sequence>